<evidence type="ECO:0000256" key="6">
    <source>
        <dbReference type="ARBA" id="ARBA00037368"/>
    </source>
</evidence>
<gene>
    <name evidence="10" type="ORF">EOK75_00260</name>
</gene>
<comment type="subcellular location">
    <subcellularLocation>
        <location evidence="1">Cytoplasm</location>
    </subcellularLocation>
</comment>
<dbReference type="InterPro" id="IPR002575">
    <property type="entry name" value="Aminoglycoside_PTrfase"/>
</dbReference>
<feature type="domain" description="Aminoglycoside phosphotransferase" evidence="9">
    <location>
        <begin position="56"/>
        <end position="288"/>
    </location>
</feature>
<accession>A0A4P8EC35</accession>
<evidence type="ECO:0000259" key="9">
    <source>
        <dbReference type="Pfam" id="PF01636"/>
    </source>
</evidence>
<dbReference type="SUPFAM" id="SSF56112">
    <property type="entry name" value="Protein kinase-like (PK-like)"/>
    <property type="match status" value="1"/>
</dbReference>
<dbReference type="Pfam" id="PF01636">
    <property type="entry name" value="APH"/>
    <property type="match status" value="1"/>
</dbReference>
<dbReference type="RefSeq" id="WP_137192085.1">
    <property type="nucleotide sequence ID" value="NZ_CP039964.1"/>
</dbReference>
<evidence type="ECO:0000256" key="3">
    <source>
        <dbReference type="ARBA" id="ARBA00022679"/>
    </source>
</evidence>
<evidence type="ECO:0000256" key="4">
    <source>
        <dbReference type="ARBA" id="ARBA00022777"/>
    </source>
</evidence>
<dbReference type="GO" id="GO:0047992">
    <property type="term" value="F:hydroxylysine kinase activity"/>
    <property type="evidence" value="ECO:0007669"/>
    <property type="project" value="UniProtKB-EC"/>
</dbReference>
<evidence type="ECO:0000256" key="7">
    <source>
        <dbReference type="ARBA" id="ARBA00038873"/>
    </source>
</evidence>
<dbReference type="PANTHER" id="PTHR21064:SF1">
    <property type="entry name" value="HYDROXYLYSINE KINASE"/>
    <property type="match status" value="1"/>
</dbReference>
<dbReference type="Gene3D" id="3.90.1200.10">
    <property type="match status" value="1"/>
</dbReference>
<keyword evidence="3 10" id="KW-0808">Transferase</keyword>
<keyword evidence="11" id="KW-1185">Reference proteome</keyword>
<dbReference type="EMBL" id="CP039964">
    <property type="protein sequence ID" value="QCO54401.1"/>
    <property type="molecule type" value="Genomic_DNA"/>
</dbReference>
<dbReference type="KEGG" id="pseb:EOK75_00260"/>
<sequence length="370" mass="39195">MTNTQATAAAGLPPFLAGVLVESGSDKADLLAHDPPAFDTTMAAEVALRFYGVSGTIKPLSAEKDANFLIVLPTGEEALLKVTNAVEDRGVTDMQTAALMHLASADPTLPVQRICASLNGNASETVTAADGQNHVVRLMTYLGGTILSSATATPGLHHALGDFLARVTLGLRGFFHPAAGHVLQWDIKQAGQLRPLIRAVQDADLRNRLEEALDRFDAMIVPRLPHLRAQVVHNDFNPHNVLVNAPEATHPIGLIDFGDMVHTPIVCDLAVACSYQIGEGADPLRQVCAMVAGYSGKLPLEHEEVALLPTLIRLRHATTLAIGAARAQRYPDNADYILRNAAASLRGLDALDRLGDAAAINALHAAAGTE</sequence>
<keyword evidence="4" id="KW-0418">Kinase</keyword>
<evidence type="ECO:0000256" key="1">
    <source>
        <dbReference type="ARBA" id="ARBA00004496"/>
    </source>
</evidence>
<dbReference type="GO" id="GO:0005737">
    <property type="term" value="C:cytoplasm"/>
    <property type="evidence" value="ECO:0007669"/>
    <property type="project" value="UniProtKB-SubCell"/>
</dbReference>
<dbReference type="OrthoDB" id="156345at2"/>
<evidence type="ECO:0000256" key="2">
    <source>
        <dbReference type="ARBA" id="ARBA00022490"/>
    </source>
</evidence>
<comment type="function">
    <text evidence="6">Catalyzes the GTP-dependent phosphorylation of 5-hydroxy-L-lysine.</text>
</comment>
<dbReference type="Proteomes" id="UP000298631">
    <property type="component" value="Chromosome"/>
</dbReference>
<dbReference type="AlphaFoldDB" id="A0A4P8EC35"/>
<dbReference type="InterPro" id="IPR050249">
    <property type="entry name" value="Pseudomonas-type_ThrB"/>
</dbReference>
<proteinExistence type="predicted"/>
<evidence type="ECO:0000256" key="5">
    <source>
        <dbReference type="ARBA" id="ARBA00036820"/>
    </source>
</evidence>
<comment type="catalytic activity">
    <reaction evidence="5">
        <text>(5R)-5-hydroxy-L-lysine + GTP = (5R)-5-phosphooxy-L-lysine + GDP + H(+)</text>
        <dbReference type="Rhea" id="RHEA:19049"/>
        <dbReference type="ChEBI" id="CHEBI:15378"/>
        <dbReference type="ChEBI" id="CHEBI:37565"/>
        <dbReference type="ChEBI" id="CHEBI:57882"/>
        <dbReference type="ChEBI" id="CHEBI:58189"/>
        <dbReference type="ChEBI" id="CHEBI:58357"/>
        <dbReference type="EC" id="2.7.1.81"/>
    </reaction>
</comment>
<reference evidence="10 11" key="1">
    <citation type="submission" date="2019-05" db="EMBL/GenBank/DDBJ databases">
        <title>Pseudorhodobacter turbinis sp. nov., isolated from the gut of the Korean turban shell.</title>
        <authorList>
            <person name="Jeong Y.-S."/>
            <person name="Kang W.-R."/>
            <person name="Bae J.-W."/>
        </authorList>
    </citation>
    <scope>NUCLEOTIDE SEQUENCE [LARGE SCALE GENOMIC DNA]</scope>
    <source>
        <strain evidence="10 11">S12M18</strain>
    </source>
</reference>
<evidence type="ECO:0000256" key="8">
    <source>
        <dbReference type="ARBA" id="ARBA00040505"/>
    </source>
</evidence>
<dbReference type="PANTHER" id="PTHR21064">
    <property type="entry name" value="AMINOGLYCOSIDE PHOSPHOTRANSFERASE DOMAIN-CONTAINING PROTEIN-RELATED"/>
    <property type="match status" value="1"/>
</dbReference>
<dbReference type="InterPro" id="IPR011009">
    <property type="entry name" value="Kinase-like_dom_sf"/>
</dbReference>
<keyword evidence="2" id="KW-0963">Cytoplasm</keyword>
<evidence type="ECO:0000313" key="11">
    <source>
        <dbReference type="Proteomes" id="UP000298631"/>
    </source>
</evidence>
<organism evidence="10 11">
    <name type="scientific">Pseudorhodobacter turbinis</name>
    <dbReference type="NCBI Taxonomy" id="2500533"/>
    <lineage>
        <taxon>Bacteria</taxon>
        <taxon>Pseudomonadati</taxon>
        <taxon>Pseudomonadota</taxon>
        <taxon>Alphaproteobacteria</taxon>
        <taxon>Rhodobacterales</taxon>
        <taxon>Paracoccaceae</taxon>
        <taxon>Pseudorhodobacter</taxon>
    </lineage>
</organism>
<evidence type="ECO:0000313" key="10">
    <source>
        <dbReference type="EMBL" id="QCO54401.1"/>
    </source>
</evidence>
<dbReference type="EC" id="2.7.1.81" evidence="7"/>
<protein>
    <recommendedName>
        <fullName evidence="8">Hydroxylysine kinase</fullName>
        <ecNumber evidence="7">2.7.1.81</ecNumber>
    </recommendedName>
</protein>
<name>A0A4P8EC35_9RHOB</name>